<protein>
    <submittedName>
        <fullName evidence="3">RNI-like protein</fullName>
    </submittedName>
</protein>
<dbReference type="InterPro" id="IPR001849">
    <property type="entry name" value="PH_domain"/>
</dbReference>
<feature type="compositionally biased region" description="Low complexity" evidence="1">
    <location>
        <begin position="1043"/>
        <end position="1052"/>
    </location>
</feature>
<name>A0A9P4LZH7_9PEZI</name>
<reference evidence="3" key="1">
    <citation type="journal article" date="2020" name="Stud. Mycol.">
        <title>101 Dothideomycetes genomes: a test case for predicting lifestyles and emergence of pathogens.</title>
        <authorList>
            <person name="Haridas S."/>
            <person name="Albert R."/>
            <person name="Binder M."/>
            <person name="Bloem J."/>
            <person name="Labutti K."/>
            <person name="Salamov A."/>
            <person name="Andreopoulos B."/>
            <person name="Baker S."/>
            <person name="Barry K."/>
            <person name="Bills G."/>
            <person name="Bluhm B."/>
            <person name="Cannon C."/>
            <person name="Castanera R."/>
            <person name="Culley D."/>
            <person name="Daum C."/>
            <person name="Ezra D."/>
            <person name="Gonzalez J."/>
            <person name="Henrissat B."/>
            <person name="Kuo A."/>
            <person name="Liang C."/>
            <person name="Lipzen A."/>
            <person name="Lutzoni F."/>
            <person name="Magnuson J."/>
            <person name="Mondo S."/>
            <person name="Nolan M."/>
            <person name="Ohm R."/>
            <person name="Pangilinan J."/>
            <person name="Park H.-J."/>
            <person name="Ramirez L."/>
            <person name="Alfaro M."/>
            <person name="Sun H."/>
            <person name="Tritt A."/>
            <person name="Yoshinaga Y."/>
            <person name="Zwiers L.-H."/>
            <person name="Turgeon B."/>
            <person name="Goodwin S."/>
            <person name="Spatafora J."/>
            <person name="Crous P."/>
            <person name="Grigoriev I."/>
        </authorList>
    </citation>
    <scope>NUCLEOTIDE SEQUENCE</scope>
    <source>
        <strain evidence="3">CBS 121410</strain>
    </source>
</reference>
<accession>A0A9P4LZH7</accession>
<feature type="domain" description="PH" evidence="2">
    <location>
        <begin position="91"/>
        <end position="231"/>
    </location>
</feature>
<feature type="region of interest" description="Disordered" evidence="1">
    <location>
        <begin position="135"/>
        <end position="172"/>
    </location>
</feature>
<evidence type="ECO:0000313" key="4">
    <source>
        <dbReference type="Proteomes" id="UP000799776"/>
    </source>
</evidence>
<feature type="region of interest" description="Disordered" evidence="1">
    <location>
        <begin position="1043"/>
        <end position="1069"/>
    </location>
</feature>
<dbReference type="InterPro" id="IPR057334">
    <property type="entry name" value="PH_2nd_LRR"/>
</dbReference>
<dbReference type="EMBL" id="ML978722">
    <property type="protein sequence ID" value="KAF2086938.1"/>
    <property type="molecule type" value="Genomic_DNA"/>
</dbReference>
<feature type="compositionally biased region" description="Basic and acidic residues" evidence="1">
    <location>
        <begin position="27"/>
        <end position="38"/>
    </location>
</feature>
<evidence type="ECO:0000313" key="3">
    <source>
        <dbReference type="EMBL" id="KAF2086938.1"/>
    </source>
</evidence>
<dbReference type="PROSITE" id="PS50003">
    <property type="entry name" value="PH_DOMAIN"/>
    <property type="match status" value="1"/>
</dbReference>
<dbReference type="SUPFAM" id="SSF52047">
    <property type="entry name" value="RNI-like"/>
    <property type="match status" value="1"/>
</dbReference>
<dbReference type="Gene3D" id="3.80.10.10">
    <property type="entry name" value="Ribonuclease Inhibitor"/>
    <property type="match status" value="1"/>
</dbReference>
<dbReference type="Proteomes" id="UP000799776">
    <property type="component" value="Unassembled WGS sequence"/>
</dbReference>
<keyword evidence="4" id="KW-1185">Reference proteome</keyword>
<evidence type="ECO:0000259" key="2">
    <source>
        <dbReference type="PROSITE" id="PS50003"/>
    </source>
</evidence>
<dbReference type="AlphaFoldDB" id="A0A9P4LZH7"/>
<comment type="caution">
    <text evidence="3">The sequence shown here is derived from an EMBL/GenBank/DDBJ whole genome shotgun (WGS) entry which is preliminary data.</text>
</comment>
<gene>
    <name evidence="3" type="ORF">K490DRAFT_74128</name>
</gene>
<dbReference type="PANTHER" id="PTHR24112:SF66">
    <property type="entry name" value="LEUCINE-RICH REPEAT, ISOFORM F"/>
    <property type="match status" value="1"/>
</dbReference>
<sequence>MPKPGRRRSFFGGAGLPKNPLTALTPIHHDGNALKERPTPNTLQKRRPSLDPSAHAAFATDPDEEPLSAVSSKAPSVNWGELGDLGLRARNIIIHGEVQTSSTLLRRKKEYLVLTETHIVRFKSLHKACETFSEINQSGRSGPPRHNSTPSAGSFQDYQSLHSETSTGDRNTGTSLRHVVAAYQLVDDRPYFAFEIACIDEETNHPYSMTLQFGSQDEMRAWLTSVRTAANRIRVLDDTRVVEREGDYDPRSFTMPGSTSSSSDDLTKVSTTVCFLAIGIHKVHLIPMVKSRQRSSSPSLATYTSDASFGILTLTSVRLSDSDDTFELTFRMPFQKPKVLLMASMAAPDIAVRLYHMEHFLRPEWDPRPYTFLVPESVRGEIVATSTVERIDETSLDRTLCAYCIAYNIPPENIRYRITYPSDDSPRFELLPPAGLRRVDYGALELMAVMRTLRYNESFGTLSFAGIRLDILNGLHDFHGLDHVCYQTKRGTPVPMTLEELGRSCILVQEIRALAITSKKLRRMDFTSCITRTPAEFVDEKSKDIGCGIVEALFPLCKYQITNVDWVSLNNIHLGETDLEYLVAAAAEKLCHFRALEMSRCGLNERKLSLVLDALRTQENTLEAIDVSGNPARLVPAIFEPQLSVFGYIRILHLCNIAHTAGPEPLLTAETLLSWRLQELYLSGVMLNRETVDAVTYYLGSPRSESLRELRLDHTGLTGRQIGSLMRSMTKTPGVARKLHLDISQNRIELFHDEFTLAIADGYAPEHLTITLVDYEDEALFGQLALALAANNTIKHLDITKVSLPNDASEQTCQALEKMFTDNKTLESLDMAGENSKLEIAKLGVGINRALTGLKRNTSLRVLHIQNQRLGLQGASTLADVLKANTSLVEIHCENNDIPLQGFTDLVNALHHNTTLQWLPIMTESRQEALRQTEVAIRSMRGETTSVNQPSKTSSVRNKLATKIGKATTEKPLQAQMTDQDVRAAVTLVEESWDKQAHRLELYLQRNRDMAEIFERPRSMGKLIEQAQLESTPTLEKEIILGESSSGAGESSYTTTPHTEQEDPFSNNDDSMLATLAKELDISMEDAQLLIDADAASSLEKWTSPQSPTTPRALVSTRGGNKSPQQSRK</sequence>
<feature type="compositionally biased region" description="Polar residues" evidence="1">
    <location>
        <begin position="1100"/>
        <end position="1110"/>
    </location>
</feature>
<feature type="region of interest" description="Disordered" evidence="1">
    <location>
        <begin position="1"/>
        <end position="75"/>
    </location>
</feature>
<organism evidence="3 4">
    <name type="scientific">Saccharata proteae CBS 121410</name>
    <dbReference type="NCBI Taxonomy" id="1314787"/>
    <lineage>
        <taxon>Eukaryota</taxon>
        <taxon>Fungi</taxon>
        <taxon>Dikarya</taxon>
        <taxon>Ascomycota</taxon>
        <taxon>Pezizomycotina</taxon>
        <taxon>Dothideomycetes</taxon>
        <taxon>Dothideomycetes incertae sedis</taxon>
        <taxon>Botryosphaeriales</taxon>
        <taxon>Saccharataceae</taxon>
        <taxon>Saccharata</taxon>
    </lineage>
</organism>
<dbReference type="GO" id="GO:0034315">
    <property type="term" value="P:regulation of Arp2/3 complex-mediated actin nucleation"/>
    <property type="evidence" value="ECO:0007669"/>
    <property type="project" value="TreeGrafter"/>
</dbReference>
<dbReference type="Pfam" id="PF25353">
    <property type="entry name" value="PH_2nd_LRR"/>
    <property type="match status" value="1"/>
</dbReference>
<dbReference type="GO" id="GO:0005886">
    <property type="term" value="C:plasma membrane"/>
    <property type="evidence" value="ECO:0007669"/>
    <property type="project" value="TreeGrafter"/>
</dbReference>
<proteinExistence type="predicted"/>
<feature type="compositionally biased region" description="Polar residues" evidence="1">
    <location>
        <begin position="1118"/>
        <end position="1129"/>
    </location>
</feature>
<feature type="compositionally biased region" description="Polar residues" evidence="1">
    <location>
        <begin position="1053"/>
        <end position="1069"/>
    </location>
</feature>
<feature type="region of interest" description="Disordered" evidence="1">
    <location>
        <begin position="1098"/>
        <end position="1129"/>
    </location>
</feature>
<dbReference type="InterPro" id="IPR032675">
    <property type="entry name" value="LRR_dom_sf"/>
</dbReference>
<dbReference type="PANTHER" id="PTHR24112">
    <property type="entry name" value="LEUCINE-RICH REPEAT, ISOFORM F-RELATED"/>
    <property type="match status" value="1"/>
</dbReference>
<dbReference type="InterPro" id="IPR051279">
    <property type="entry name" value="PP1-Reg/Actin-Interact_Protein"/>
</dbReference>
<dbReference type="OrthoDB" id="120976at2759"/>
<evidence type="ECO:0000256" key="1">
    <source>
        <dbReference type="SAM" id="MobiDB-lite"/>
    </source>
</evidence>
<dbReference type="SMART" id="SM00368">
    <property type="entry name" value="LRR_RI"/>
    <property type="match status" value="3"/>
</dbReference>